<dbReference type="RefSeq" id="WP_216839498.1">
    <property type="nucleotide sequence ID" value="NZ_JAFNJS010000009.1"/>
</dbReference>
<proteinExistence type="predicted"/>
<dbReference type="EMBL" id="JBHRSB010000009">
    <property type="protein sequence ID" value="MFC3003078.1"/>
    <property type="molecule type" value="Genomic_DNA"/>
</dbReference>
<gene>
    <name evidence="2" type="ORF">ACFOD3_24505</name>
</gene>
<organism evidence="2 3">
    <name type="scientific">Falsiroseomonas tokyonensis</name>
    <dbReference type="NCBI Taxonomy" id="430521"/>
    <lineage>
        <taxon>Bacteria</taxon>
        <taxon>Pseudomonadati</taxon>
        <taxon>Pseudomonadota</taxon>
        <taxon>Alphaproteobacteria</taxon>
        <taxon>Acetobacterales</taxon>
        <taxon>Roseomonadaceae</taxon>
        <taxon>Falsiroseomonas</taxon>
    </lineage>
</organism>
<evidence type="ECO:0000256" key="1">
    <source>
        <dbReference type="SAM" id="SignalP"/>
    </source>
</evidence>
<reference evidence="3" key="1">
    <citation type="journal article" date="2019" name="Int. J. Syst. Evol. Microbiol.">
        <title>The Global Catalogue of Microorganisms (GCM) 10K type strain sequencing project: providing services to taxonomists for standard genome sequencing and annotation.</title>
        <authorList>
            <consortium name="The Broad Institute Genomics Platform"/>
            <consortium name="The Broad Institute Genome Sequencing Center for Infectious Disease"/>
            <person name="Wu L."/>
            <person name="Ma J."/>
        </authorList>
    </citation>
    <scope>NUCLEOTIDE SEQUENCE [LARGE SCALE GENOMIC DNA]</scope>
    <source>
        <strain evidence="3">CGMCC 1.16855</strain>
    </source>
</reference>
<dbReference type="Pfam" id="PF20055">
    <property type="entry name" value="DUF6454"/>
    <property type="match status" value="1"/>
</dbReference>
<comment type="caution">
    <text evidence="2">The sequence shown here is derived from an EMBL/GenBank/DDBJ whole genome shotgun (WGS) entry which is preliminary data.</text>
</comment>
<evidence type="ECO:0000313" key="3">
    <source>
        <dbReference type="Proteomes" id="UP001595420"/>
    </source>
</evidence>
<feature type="signal peptide" evidence="1">
    <location>
        <begin position="1"/>
        <end position="21"/>
    </location>
</feature>
<feature type="chain" id="PRO_5047380965" evidence="1">
    <location>
        <begin position="22"/>
        <end position="312"/>
    </location>
</feature>
<keyword evidence="1" id="KW-0732">Signal</keyword>
<name>A0ABV7C2W1_9PROT</name>
<keyword evidence="3" id="KW-1185">Reference proteome</keyword>
<dbReference type="Proteomes" id="UP001595420">
    <property type="component" value="Unassembled WGS sequence"/>
</dbReference>
<sequence>MTKPLRLALAALALAAAPAAAQEIPDRLRALTRGAEWRQVAVIPLAFPSHHPQGMARIGDRFYISSVEIIERTQRYDAPRDGMDRSPGRGRGLLFEVDAEGKLLRSLTLGEGDIYHPGGVDFDGTHLWVPVAEYRPNSRSIIYRVDPTTMQAEAVFHFDDHVGGLVRDTASNTLHGVSWGSRRFYAWPQDAAGRPTNAAQRSADLRRPNPALYIDYQDCHSVGPGLALCSGLNAYRPQGPGGPVFALGGLELVDLAQGRPVFQLPVERWTESGLPMTQNPFAVAAQGANGLRLWFAPEDDTTRIFVFDVAPR</sequence>
<accession>A0ABV7C2W1</accession>
<protein>
    <submittedName>
        <fullName evidence="2">DUF6454 family protein</fullName>
    </submittedName>
</protein>
<evidence type="ECO:0000313" key="2">
    <source>
        <dbReference type="EMBL" id="MFC3003078.1"/>
    </source>
</evidence>
<dbReference type="InterPro" id="IPR046312">
    <property type="entry name" value="DUF6454"/>
</dbReference>